<dbReference type="PANTHER" id="PTHR33332">
    <property type="entry name" value="REVERSE TRANSCRIPTASE DOMAIN-CONTAINING PROTEIN"/>
    <property type="match status" value="1"/>
</dbReference>
<keyword evidence="2" id="KW-1185">Reference proteome</keyword>
<proteinExistence type="predicted"/>
<protein>
    <submittedName>
        <fullName evidence="1">Mitochondrial enolase superfamily member 1</fullName>
    </submittedName>
</protein>
<dbReference type="EMBL" id="BAAFJT010000008">
    <property type="protein sequence ID" value="GAB0192659.1"/>
    <property type="molecule type" value="Genomic_DNA"/>
</dbReference>
<name>A0ABC9X4R1_GRUJA</name>
<dbReference type="AlphaFoldDB" id="A0ABC9X4R1"/>
<reference evidence="1 2" key="1">
    <citation type="submission" date="2024-06" db="EMBL/GenBank/DDBJ databases">
        <title>The draft genome of Grus japonensis, version 3.</title>
        <authorList>
            <person name="Nabeshima K."/>
            <person name="Suzuki S."/>
            <person name="Onuma M."/>
        </authorList>
    </citation>
    <scope>NUCLEOTIDE SEQUENCE [LARGE SCALE GENOMIC DNA]</scope>
    <source>
        <strain evidence="1 2">451A</strain>
    </source>
</reference>
<comment type="caution">
    <text evidence="1">The sequence shown here is derived from an EMBL/GenBank/DDBJ whole genome shotgun (WGS) entry which is preliminary data.</text>
</comment>
<organism evidence="1 2">
    <name type="scientific">Grus japonensis</name>
    <name type="common">Japanese crane</name>
    <name type="synonym">Red-crowned crane</name>
    <dbReference type="NCBI Taxonomy" id="30415"/>
    <lineage>
        <taxon>Eukaryota</taxon>
        <taxon>Metazoa</taxon>
        <taxon>Chordata</taxon>
        <taxon>Craniata</taxon>
        <taxon>Vertebrata</taxon>
        <taxon>Euteleostomi</taxon>
        <taxon>Archelosauria</taxon>
        <taxon>Archosauria</taxon>
        <taxon>Dinosauria</taxon>
        <taxon>Saurischia</taxon>
        <taxon>Theropoda</taxon>
        <taxon>Coelurosauria</taxon>
        <taxon>Aves</taxon>
        <taxon>Neognathae</taxon>
        <taxon>Neoaves</taxon>
        <taxon>Gruiformes</taxon>
        <taxon>Gruidae</taxon>
        <taxon>Grus</taxon>
    </lineage>
</organism>
<sequence length="155" mass="17850">MTCLVDEVRTVDAAYLNFSEALGTVSYNILTDKLMKYSLGNWIVVWTVNCPNCQSQRILKDMKSNWRPVTDGVLQGPVLFNIFIYDLHDRKVHSKFPDDTKLEQVADTPDGYAAILRDHIRLEKLANNHLIQFKRRKCKILHLGRNNPRHQQAGG</sequence>
<evidence type="ECO:0000313" key="1">
    <source>
        <dbReference type="EMBL" id="GAB0192659.1"/>
    </source>
</evidence>
<accession>A0ABC9X4R1</accession>
<gene>
    <name evidence="1" type="ORF">GRJ2_001731200</name>
</gene>
<evidence type="ECO:0000313" key="2">
    <source>
        <dbReference type="Proteomes" id="UP001623348"/>
    </source>
</evidence>
<dbReference type="Proteomes" id="UP001623348">
    <property type="component" value="Unassembled WGS sequence"/>
</dbReference>